<dbReference type="Proteomes" id="UP000825483">
    <property type="component" value="Unassembled WGS sequence"/>
</dbReference>
<dbReference type="Gene3D" id="2.60.40.3080">
    <property type="match status" value="1"/>
</dbReference>
<gene>
    <name evidence="2" type="ORF">PRLR5076_31440</name>
</gene>
<feature type="chain" id="PRO_5040513133" description="DUF3244 domain-containing protein" evidence="1">
    <location>
        <begin position="22"/>
        <end position="119"/>
    </location>
</feature>
<evidence type="ECO:0000313" key="3">
    <source>
        <dbReference type="Proteomes" id="UP000825483"/>
    </source>
</evidence>
<dbReference type="EMBL" id="BPUB01000003">
    <property type="protein sequence ID" value="GJG60293.1"/>
    <property type="molecule type" value="Genomic_DNA"/>
</dbReference>
<feature type="signal peptide" evidence="1">
    <location>
        <begin position="1"/>
        <end position="21"/>
    </location>
</feature>
<name>A0A9R1CCV4_9BACT</name>
<accession>A0A9R1CCV4</accession>
<dbReference type="AlphaFoldDB" id="A0A9R1CCV4"/>
<evidence type="ECO:0008006" key="4">
    <source>
        <dbReference type="Google" id="ProtNLM"/>
    </source>
</evidence>
<protein>
    <recommendedName>
        <fullName evidence="4">DUF3244 domain-containing protein</fullName>
    </recommendedName>
</protein>
<evidence type="ECO:0000256" key="1">
    <source>
        <dbReference type="SAM" id="SignalP"/>
    </source>
</evidence>
<proteinExistence type="predicted"/>
<reference evidence="2" key="1">
    <citation type="journal article" date="2022" name="Int. J. Syst. Evol. Microbiol.">
        <title>Prevotella lacticifex sp. nov., isolated from the rumen of cows.</title>
        <authorList>
            <person name="Shinkai T."/>
            <person name="Ikeyama N."/>
            <person name="Kumagai M."/>
            <person name="Ohmori H."/>
            <person name="Sakamoto M."/>
            <person name="Ohkuma M."/>
            <person name="Mitsumori M."/>
        </authorList>
    </citation>
    <scope>NUCLEOTIDE SEQUENCE</scope>
    <source>
        <strain evidence="2">R5076</strain>
    </source>
</reference>
<evidence type="ECO:0000313" key="2">
    <source>
        <dbReference type="EMBL" id="GJG60293.1"/>
    </source>
</evidence>
<organism evidence="2 3">
    <name type="scientific">Prevotella lacticifex</name>
    <dbReference type="NCBI Taxonomy" id="2854755"/>
    <lineage>
        <taxon>Bacteria</taxon>
        <taxon>Pseudomonadati</taxon>
        <taxon>Bacteroidota</taxon>
        <taxon>Bacteroidia</taxon>
        <taxon>Bacteroidales</taxon>
        <taxon>Prevotellaceae</taxon>
        <taxon>Prevotella</taxon>
    </lineage>
</organism>
<sequence length="119" mass="13304">MKKFFVLIILTTIICTAQVAAKPIVLRKEGFFQHKGMRMPSSTLLYADIEEDVLTLNVSNYYGIVNVIVNNTQGANIFSANSFVEGKSTIVFNLPELSNGEYIITIELDNTVYSGRFVM</sequence>
<dbReference type="InterPro" id="IPR021638">
    <property type="entry name" value="DUF3244"/>
</dbReference>
<keyword evidence="1" id="KW-0732">Signal</keyword>
<dbReference type="Pfam" id="PF11589">
    <property type="entry name" value="DUF3244"/>
    <property type="match status" value="1"/>
</dbReference>
<dbReference type="RefSeq" id="WP_223926464.1">
    <property type="nucleotide sequence ID" value="NZ_BPTU01000001.1"/>
</dbReference>
<dbReference type="GeneID" id="72467742"/>
<keyword evidence="3" id="KW-1185">Reference proteome</keyword>
<comment type="caution">
    <text evidence="2">The sequence shown here is derived from an EMBL/GenBank/DDBJ whole genome shotgun (WGS) entry which is preliminary data.</text>
</comment>